<evidence type="ECO:0000313" key="2">
    <source>
        <dbReference type="Proteomes" id="UP000553034"/>
    </source>
</evidence>
<evidence type="ECO:0000313" key="1">
    <source>
        <dbReference type="EMBL" id="MBB4119308.1"/>
    </source>
</evidence>
<comment type="caution">
    <text evidence="1">The sequence shown here is derived from an EMBL/GenBank/DDBJ whole genome shotgun (WGS) entry which is preliminary data.</text>
</comment>
<protein>
    <submittedName>
        <fullName evidence="1">Gliding motility-associated lipoprotein GldD</fullName>
    </submittedName>
</protein>
<accession>A0A840EMH5</accession>
<sequence length="186" mass="21372">MKYIAILFLMICVWSCQDNVQPKPNAYLALNYPEPIYANTTGTCPYTFEVNKKMATIKPSKVARHCWIDITYPKLNGTIYLTYMPVENNLTQLLTDAQNLPLQHTVKADEILPSIYANPEHKTYGTFYMVKGDAASQAQFYLTDSVKHFITGAVYFEVKPNFDSILPAAAYLQRDTRHIMETIRWK</sequence>
<proteinExistence type="predicted"/>
<dbReference type="InterPro" id="IPR019850">
    <property type="entry name" value="GldD-like"/>
</dbReference>
<dbReference type="Proteomes" id="UP000553034">
    <property type="component" value="Unassembled WGS sequence"/>
</dbReference>
<gene>
    <name evidence="1" type="ORF">GGR32_001606</name>
</gene>
<dbReference type="EMBL" id="JACIFO010000006">
    <property type="protein sequence ID" value="MBB4119308.1"/>
    <property type="molecule type" value="Genomic_DNA"/>
</dbReference>
<keyword evidence="1" id="KW-0449">Lipoprotein</keyword>
<keyword evidence="2" id="KW-1185">Reference proteome</keyword>
<name>A0A840EMH5_9FLAO</name>
<reference evidence="1 2" key="1">
    <citation type="submission" date="2020-08" db="EMBL/GenBank/DDBJ databases">
        <title>Genomic Encyclopedia of Type Strains, Phase IV (KMG-IV): sequencing the most valuable type-strain genomes for metagenomic binning, comparative biology and taxonomic classification.</title>
        <authorList>
            <person name="Goeker M."/>
        </authorList>
    </citation>
    <scope>NUCLEOTIDE SEQUENCE [LARGE SCALE GENOMIC DNA]</scope>
    <source>
        <strain evidence="1 2">DSM 29568</strain>
    </source>
</reference>
<dbReference type="NCBIfam" id="TIGR03512">
    <property type="entry name" value="GldD_lipo"/>
    <property type="match status" value="1"/>
</dbReference>
<dbReference type="Pfam" id="PF25593">
    <property type="entry name" value="GldD_lipo"/>
    <property type="match status" value="1"/>
</dbReference>
<organism evidence="1 2">
    <name type="scientific">Mesonia hippocampi</name>
    <dbReference type="NCBI Taxonomy" id="1628250"/>
    <lineage>
        <taxon>Bacteria</taxon>
        <taxon>Pseudomonadati</taxon>
        <taxon>Bacteroidota</taxon>
        <taxon>Flavobacteriia</taxon>
        <taxon>Flavobacteriales</taxon>
        <taxon>Flavobacteriaceae</taxon>
        <taxon>Mesonia</taxon>
    </lineage>
</organism>
<dbReference type="RefSeq" id="WP_183477665.1">
    <property type="nucleotide sequence ID" value="NZ_JACIFO010000006.1"/>
</dbReference>
<dbReference type="AlphaFoldDB" id="A0A840EMH5"/>